<feature type="transmembrane region" description="Helical" evidence="1">
    <location>
        <begin position="596"/>
        <end position="618"/>
    </location>
</feature>
<dbReference type="NCBIfam" id="NF047832">
    <property type="entry name" value="caspase_w_EACC1"/>
    <property type="match status" value="1"/>
</dbReference>
<dbReference type="GO" id="GO:0004197">
    <property type="term" value="F:cysteine-type endopeptidase activity"/>
    <property type="evidence" value="ECO:0007669"/>
    <property type="project" value="InterPro"/>
</dbReference>
<dbReference type="Pfam" id="PF00656">
    <property type="entry name" value="Peptidase_C14"/>
    <property type="match status" value="1"/>
</dbReference>
<gene>
    <name evidence="3" type="ORF">E4021_17810</name>
</gene>
<dbReference type="InterPro" id="IPR029030">
    <property type="entry name" value="Caspase-like_dom_sf"/>
</dbReference>
<protein>
    <submittedName>
        <fullName evidence="3">Caspase family protein</fullName>
    </submittedName>
</protein>
<keyword evidence="1" id="KW-0812">Transmembrane</keyword>
<reference evidence="3 4" key="1">
    <citation type="submission" date="2019-04" db="EMBL/GenBank/DDBJ databases">
        <title>Lewinella litorea sp. nov., isolated from a marine sand.</title>
        <authorList>
            <person name="Yoon J.-H."/>
        </authorList>
    </citation>
    <scope>NUCLEOTIDE SEQUENCE [LARGE SCALE GENOMIC DNA]</scope>
    <source>
        <strain evidence="3 4">HSMS-39</strain>
    </source>
</reference>
<dbReference type="Gene3D" id="3.40.50.1460">
    <property type="match status" value="1"/>
</dbReference>
<dbReference type="OrthoDB" id="9812126at2"/>
<sequence>MVMIDHSRTKVLLIGTSEFPEDPSIMSIPNVVANINLFKNILIDKNLVGIPESNISVSLNETKLQIERRLKDLTEQTRDKKDTLFVYYTGHGILSSEDFTLYFTTFHTCKKYLESDSININDFKKHIKRSFAGRKIVIIDSCHSGAIIGAMNNIPSSIQAGLKDFEGTYVMTSAAEDEPSLFPHEDPKAPTYFTGRLLEILGTGLETDTEYCSLRDIFNKIKTDFIKENKPSPQQSNFNNADQLYFSINKKFLPRKSDDEIEWEKACFKNTKWGYLDFKNQFPKSKYCQAAKGRIYTIEEDEIWNIALEMNKVFYYDDYVDRYPKGKFVIQARENISAINKREEELLWSEAMKENSEEKYSKYLLFFPAGQFVGEARNSILKLSEKKIEQSNLIPHYGRKNDVSVSPQYVNRIQNDNRSKQNRPKSEVLDKLKAKKEEEIFWNNAMELATIESMTEYLERYPTGNFMIAAKRKLYNIKRKNERTQRLGGAQCVENEPDNFSPECGNISIEDNSEEPRTNYNILPDNLSDANEEIPIDQYTTIEQEDEGENSQLAMESDTWEFKDYILSIAFWSSIISYGIYGGYSDIWNKGDFNSVWELFEIVFIIITGFHLGLFVVAKIGNWILSE</sequence>
<dbReference type="EMBL" id="SRSF01000024">
    <property type="protein sequence ID" value="THH34335.1"/>
    <property type="molecule type" value="Genomic_DNA"/>
</dbReference>
<name>A0A4S4N750_9BACT</name>
<dbReference type="SUPFAM" id="SSF52129">
    <property type="entry name" value="Caspase-like"/>
    <property type="match status" value="1"/>
</dbReference>
<keyword evidence="4" id="KW-1185">Reference proteome</keyword>
<feature type="transmembrane region" description="Helical" evidence="1">
    <location>
        <begin position="565"/>
        <end position="584"/>
    </location>
</feature>
<dbReference type="AlphaFoldDB" id="A0A4S4N750"/>
<dbReference type="GO" id="GO:0006508">
    <property type="term" value="P:proteolysis"/>
    <property type="evidence" value="ECO:0007669"/>
    <property type="project" value="InterPro"/>
</dbReference>
<evidence type="ECO:0000313" key="4">
    <source>
        <dbReference type="Proteomes" id="UP000308528"/>
    </source>
</evidence>
<keyword evidence="1" id="KW-1133">Transmembrane helix</keyword>
<feature type="domain" description="Peptidase C14 caspase" evidence="2">
    <location>
        <begin position="10"/>
        <end position="237"/>
    </location>
</feature>
<comment type="caution">
    <text evidence="3">The sequence shown here is derived from an EMBL/GenBank/DDBJ whole genome shotgun (WGS) entry which is preliminary data.</text>
</comment>
<evidence type="ECO:0000259" key="2">
    <source>
        <dbReference type="Pfam" id="PF00656"/>
    </source>
</evidence>
<dbReference type="InterPro" id="IPR011600">
    <property type="entry name" value="Pept_C14_caspase"/>
</dbReference>
<evidence type="ECO:0000313" key="3">
    <source>
        <dbReference type="EMBL" id="THH34335.1"/>
    </source>
</evidence>
<proteinExistence type="predicted"/>
<accession>A0A4S4N750</accession>
<dbReference type="Proteomes" id="UP000308528">
    <property type="component" value="Unassembled WGS sequence"/>
</dbReference>
<organism evidence="3 4">
    <name type="scientific">Neolewinella litorea</name>
    <dbReference type="NCBI Taxonomy" id="2562452"/>
    <lineage>
        <taxon>Bacteria</taxon>
        <taxon>Pseudomonadati</taxon>
        <taxon>Bacteroidota</taxon>
        <taxon>Saprospiria</taxon>
        <taxon>Saprospirales</taxon>
        <taxon>Lewinellaceae</taxon>
        <taxon>Neolewinella</taxon>
    </lineage>
</organism>
<evidence type="ECO:0000256" key="1">
    <source>
        <dbReference type="SAM" id="Phobius"/>
    </source>
</evidence>
<keyword evidence="1" id="KW-0472">Membrane</keyword>